<evidence type="ECO:0000256" key="3">
    <source>
        <dbReference type="ARBA" id="ARBA00022490"/>
    </source>
</evidence>
<comment type="caution">
    <text evidence="11">The sequence shown here is derived from an EMBL/GenBank/DDBJ whole genome shotgun (WGS) entry which is preliminary data.</text>
</comment>
<dbReference type="SUPFAM" id="SSF56059">
    <property type="entry name" value="Glutathione synthetase ATP-binding domain-like"/>
    <property type="match status" value="1"/>
</dbReference>
<dbReference type="GO" id="GO:0005737">
    <property type="term" value="C:cytoplasm"/>
    <property type="evidence" value="ECO:0007669"/>
    <property type="project" value="UniProtKB-SubCell"/>
</dbReference>
<evidence type="ECO:0000256" key="8">
    <source>
        <dbReference type="ARBA" id="ARBA00022984"/>
    </source>
</evidence>
<keyword evidence="7" id="KW-0133">Cell shape</keyword>
<gene>
    <name evidence="11" type="ORF">JCM16418_1792</name>
</gene>
<dbReference type="GO" id="GO:0008716">
    <property type="term" value="F:D-alanine-D-alanine ligase activity"/>
    <property type="evidence" value="ECO:0007669"/>
    <property type="project" value="InterPro"/>
</dbReference>
<evidence type="ECO:0000256" key="9">
    <source>
        <dbReference type="PROSITE-ProRule" id="PRU00409"/>
    </source>
</evidence>
<keyword evidence="4 11" id="KW-0436">Ligase</keyword>
<evidence type="ECO:0000256" key="6">
    <source>
        <dbReference type="ARBA" id="ARBA00022840"/>
    </source>
</evidence>
<evidence type="ECO:0000256" key="2">
    <source>
        <dbReference type="ARBA" id="ARBA00010871"/>
    </source>
</evidence>
<dbReference type="InterPro" id="IPR011761">
    <property type="entry name" value="ATP-grasp"/>
</dbReference>
<dbReference type="GO" id="GO:0046872">
    <property type="term" value="F:metal ion binding"/>
    <property type="evidence" value="ECO:0007669"/>
    <property type="project" value="InterPro"/>
</dbReference>
<proteinExistence type="inferred from homology"/>
<comment type="subcellular location">
    <subcellularLocation>
        <location evidence="1">Cytoplasm</location>
    </subcellularLocation>
</comment>
<comment type="similarity">
    <text evidence="2">Belongs to the D-alanine--D-alanine ligase family.</text>
</comment>
<dbReference type="Pfam" id="PF07478">
    <property type="entry name" value="Dala_Dala_lig_C"/>
    <property type="match status" value="1"/>
</dbReference>
<dbReference type="STRING" id="1236976.JCM16418_1792"/>
<keyword evidence="3" id="KW-0963">Cytoplasm</keyword>
<evidence type="ECO:0000313" key="12">
    <source>
        <dbReference type="Proteomes" id="UP000019364"/>
    </source>
</evidence>
<keyword evidence="12" id="KW-1185">Reference proteome</keyword>
<dbReference type="GO" id="GO:0008360">
    <property type="term" value="P:regulation of cell shape"/>
    <property type="evidence" value="ECO:0007669"/>
    <property type="project" value="UniProtKB-KW"/>
</dbReference>
<feature type="domain" description="ATP-grasp" evidence="10">
    <location>
        <begin position="4"/>
        <end position="77"/>
    </location>
</feature>
<dbReference type="AlphaFoldDB" id="W7YZG4"/>
<evidence type="ECO:0000313" key="11">
    <source>
        <dbReference type="EMBL" id="GAF07764.1"/>
    </source>
</evidence>
<reference evidence="11 12" key="1">
    <citation type="journal article" date="2014" name="Genome Announc.">
        <title>Draft Genome Sequence of Paenibacillus pini JCM 16418T, Isolated from the Rhizosphere of Pine Tree.</title>
        <authorList>
            <person name="Yuki M."/>
            <person name="Oshima K."/>
            <person name="Suda W."/>
            <person name="Oshida Y."/>
            <person name="Kitamura K."/>
            <person name="Iida Y."/>
            <person name="Hattori M."/>
            <person name="Ohkuma M."/>
        </authorList>
    </citation>
    <scope>NUCLEOTIDE SEQUENCE [LARGE SCALE GENOMIC DNA]</scope>
    <source>
        <strain evidence="11 12">JCM 16418</strain>
    </source>
</reference>
<dbReference type="GO" id="GO:0009252">
    <property type="term" value="P:peptidoglycan biosynthetic process"/>
    <property type="evidence" value="ECO:0007669"/>
    <property type="project" value="UniProtKB-KW"/>
</dbReference>
<keyword evidence="6 9" id="KW-0067">ATP-binding</keyword>
<evidence type="ECO:0000256" key="4">
    <source>
        <dbReference type="ARBA" id="ARBA00022598"/>
    </source>
</evidence>
<dbReference type="Gene3D" id="3.30.470.20">
    <property type="entry name" value="ATP-grasp fold, B domain"/>
    <property type="match status" value="1"/>
</dbReference>
<dbReference type="PANTHER" id="PTHR23132">
    <property type="entry name" value="D-ALANINE--D-ALANINE LIGASE"/>
    <property type="match status" value="1"/>
</dbReference>
<dbReference type="PANTHER" id="PTHR23132:SF23">
    <property type="entry name" value="D-ALANINE--D-ALANINE LIGASE B"/>
    <property type="match status" value="1"/>
</dbReference>
<protein>
    <submittedName>
        <fullName evidence="11">D-alanine-D-alanine ligase</fullName>
    </submittedName>
</protein>
<evidence type="ECO:0000256" key="7">
    <source>
        <dbReference type="ARBA" id="ARBA00022960"/>
    </source>
</evidence>
<dbReference type="PROSITE" id="PS00844">
    <property type="entry name" value="DALA_DALA_LIGASE_2"/>
    <property type="match status" value="1"/>
</dbReference>
<dbReference type="PROSITE" id="PS50975">
    <property type="entry name" value="ATP_GRASP"/>
    <property type="match status" value="1"/>
</dbReference>
<dbReference type="InterPro" id="IPR011095">
    <property type="entry name" value="Dala_Dala_lig_C"/>
</dbReference>
<dbReference type="eggNOG" id="COG1181">
    <property type="taxonomic scope" value="Bacteria"/>
</dbReference>
<dbReference type="EMBL" id="BAVZ01000004">
    <property type="protein sequence ID" value="GAF07764.1"/>
    <property type="molecule type" value="Genomic_DNA"/>
</dbReference>
<dbReference type="Proteomes" id="UP000019364">
    <property type="component" value="Unassembled WGS sequence"/>
</dbReference>
<sequence length="96" mass="10434">MIELEPELQAKVENAALASYRALKCSVYARVDIMLKDGVPYVMEVNTLPGMTPTSLLPLSASAAGISFTSLLDEIIEGSLQKNYMQKKLSSLPDIT</sequence>
<evidence type="ECO:0000256" key="1">
    <source>
        <dbReference type="ARBA" id="ARBA00004496"/>
    </source>
</evidence>
<evidence type="ECO:0000256" key="5">
    <source>
        <dbReference type="ARBA" id="ARBA00022741"/>
    </source>
</evidence>
<name>W7YZG4_9BACL</name>
<dbReference type="InterPro" id="IPR000291">
    <property type="entry name" value="D-Ala_lig_Van_CS"/>
</dbReference>
<keyword evidence="5 9" id="KW-0547">Nucleotide-binding</keyword>
<dbReference type="GO" id="GO:0005524">
    <property type="term" value="F:ATP binding"/>
    <property type="evidence" value="ECO:0007669"/>
    <property type="project" value="UniProtKB-UniRule"/>
</dbReference>
<accession>W7YZG4</accession>
<evidence type="ECO:0000259" key="10">
    <source>
        <dbReference type="PROSITE" id="PS50975"/>
    </source>
</evidence>
<keyword evidence="8" id="KW-0573">Peptidoglycan synthesis</keyword>
<organism evidence="11 12">
    <name type="scientific">Paenibacillus pini JCM 16418</name>
    <dbReference type="NCBI Taxonomy" id="1236976"/>
    <lineage>
        <taxon>Bacteria</taxon>
        <taxon>Bacillati</taxon>
        <taxon>Bacillota</taxon>
        <taxon>Bacilli</taxon>
        <taxon>Bacillales</taxon>
        <taxon>Paenibacillaceae</taxon>
        <taxon>Paenibacillus</taxon>
    </lineage>
</organism>